<evidence type="ECO:0000313" key="2">
    <source>
        <dbReference type="EMBL" id="MCY1722372.1"/>
    </source>
</evidence>
<name>A0A9X3F9X8_9BACT</name>
<keyword evidence="3" id="KW-1185">Reference proteome</keyword>
<organism evidence="2 3">
    <name type="scientific">Draconibacterium aestuarii</name>
    <dbReference type="NCBI Taxonomy" id="2998507"/>
    <lineage>
        <taxon>Bacteria</taxon>
        <taxon>Pseudomonadati</taxon>
        <taxon>Bacteroidota</taxon>
        <taxon>Bacteroidia</taxon>
        <taxon>Marinilabiliales</taxon>
        <taxon>Prolixibacteraceae</taxon>
        <taxon>Draconibacterium</taxon>
    </lineage>
</organism>
<dbReference type="RefSeq" id="WP_343334698.1">
    <property type="nucleotide sequence ID" value="NZ_JAPOHD010000055.1"/>
</dbReference>
<comment type="caution">
    <text evidence="2">The sequence shown here is derived from an EMBL/GenBank/DDBJ whole genome shotgun (WGS) entry which is preliminary data.</text>
</comment>
<evidence type="ECO:0000259" key="1">
    <source>
        <dbReference type="Pfam" id="PF01208"/>
    </source>
</evidence>
<evidence type="ECO:0000313" key="3">
    <source>
        <dbReference type="Proteomes" id="UP001145087"/>
    </source>
</evidence>
<dbReference type="EMBL" id="JAPOHD010000055">
    <property type="protein sequence ID" value="MCY1722372.1"/>
    <property type="molecule type" value="Genomic_DNA"/>
</dbReference>
<dbReference type="Pfam" id="PF01208">
    <property type="entry name" value="URO-D"/>
    <property type="match status" value="1"/>
</dbReference>
<dbReference type="GO" id="GO:0004853">
    <property type="term" value="F:uroporphyrinogen decarboxylase activity"/>
    <property type="evidence" value="ECO:0007669"/>
    <property type="project" value="InterPro"/>
</dbReference>
<dbReference type="PANTHER" id="PTHR47099:SF1">
    <property type="entry name" value="METHYLCOBAMIDE:COM METHYLTRANSFERASE MTBA"/>
    <property type="match status" value="1"/>
</dbReference>
<dbReference type="InterPro" id="IPR038071">
    <property type="entry name" value="UROD/MetE-like_sf"/>
</dbReference>
<reference evidence="2" key="1">
    <citation type="submission" date="2022-11" db="EMBL/GenBank/DDBJ databases">
        <title>Marilongibacter aestuarii gen. nov., sp. nov., isolated from tidal flat sediment.</title>
        <authorList>
            <person name="Jiayan W."/>
        </authorList>
    </citation>
    <scope>NUCLEOTIDE SEQUENCE</scope>
    <source>
        <strain evidence="2">Z1-6</strain>
    </source>
</reference>
<dbReference type="InterPro" id="IPR052024">
    <property type="entry name" value="Methanogen_methyltrans"/>
</dbReference>
<feature type="domain" description="Uroporphyrinogen decarboxylase (URO-D)" evidence="1">
    <location>
        <begin position="5"/>
        <end position="338"/>
    </location>
</feature>
<protein>
    <submittedName>
        <fullName evidence="2">Uroporphyrinogen decarboxylase family protein</fullName>
    </submittedName>
</protein>
<dbReference type="AlphaFoldDB" id="A0A9X3F9X8"/>
<dbReference type="SUPFAM" id="SSF51726">
    <property type="entry name" value="UROD/MetE-like"/>
    <property type="match status" value="1"/>
</dbReference>
<dbReference type="PANTHER" id="PTHR47099">
    <property type="entry name" value="METHYLCOBAMIDE:COM METHYLTRANSFERASE MTBA"/>
    <property type="match status" value="1"/>
</dbReference>
<dbReference type="InterPro" id="IPR000257">
    <property type="entry name" value="Uroporphyrinogen_deCOase"/>
</dbReference>
<gene>
    <name evidence="2" type="ORF">OU798_18630</name>
</gene>
<proteinExistence type="predicted"/>
<dbReference type="CDD" id="cd03465">
    <property type="entry name" value="URO-D_like"/>
    <property type="match status" value="1"/>
</dbReference>
<accession>A0A9X3F9X8</accession>
<dbReference type="Gene3D" id="3.20.20.210">
    <property type="match status" value="1"/>
</dbReference>
<dbReference type="GO" id="GO:0006779">
    <property type="term" value="P:porphyrin-containing compound biosynthetic process"/>
    <property type="evidence" value="ECO:0007669"/>
    <property type="project" value="InterPro"/>
</dbReference>
<sequence length="339" mass="38116">MNGYQRIQAALKGEKSDKIPIMLHNFMMAAEEAGISMATYRNNPKMIAEVFIKSIEKYEYDGVLVDLDTVTLAGAVGVPVDFPEHEPARSAMGNMQLLEDVKKLKKVNIEHYKYVENWLEATRLLKDRFKNEVFVRGNCDQAPFSLASMMRGSQEWMLDLIMGDSSLVLELLEYCTDITCQFIELMAQTGCDMVSNGDSPAGPEMISPDMYEMFALQYEKKVVETAHNNHLPYLLHICGNTDTILELMLQTDSDAFELDYKTNAQKAFDVFHNKACFVGNVDPSGVLALGTPAMVEKKTLELLEVFSKTNRFILNAGCALPSSTPEENLRMMIKTARNN</sequence>
<dbReference type="Proteomes" id="UP001145087">
    <property type="component" value="Unassembled WGS sequence"/>
</dbReference>